<name>A7EIM4_SCLS1</name>
<sequence>MPTSWKGRMREQWNNSGQLANCNRYIVRTIALMFDW</sequence>
<dbReference type="Proteomes" id="UP000001312">
    <property type="component" value="Unassembled WGS sequence"/>
</dbReference>
<dbReference type="KEGG" id="ssl:SS1G_05167"/>
<evidence type="ECO:0000313" key="2">
    <source>
        <dbReference type="Proteomes" id="UP000001312"/>
    </source>
</evidence>
<keyword evidence="2" id="KW-1185">Reference proteome</keyword>
<dbReference type="AlphaFoldDB" id="A7EIM4"/>
<dbReference type="HOGENOM" id="CLU_3359984_0_0_1"/>
<evidence type="ECO:0000313" key="1">
    <source>
        <dbReference type="EMBL" id="EDO02690.1"/>
    </source>
</evidence>
<dbReference type="GeneID" id="5489921"/>
<organism evidence="1 2">
    <name type="scientific">Sclerotinia sclerotiorum (strain ATCC 18683 / 1980 / Ss-1)</name>
    <name type="common">White mold</name>
    <name type="synonym">Whetzelinia sclerotiorum</name>
    <dbReference type="NCBI Taxonomy" id="665079"/>
    <lineage>
        <taxon>Eukaryota</taxon>
        <taxon>Fungi</taxon>
        <taxon>Dikarya</taxon>
        <taxon>Ascomycota</taxon>
        <taxon>Pezizomycotina</taxon>
        <taxon>Leotiomycetes</taxon>
        <taxon>Helotiales</taxon>
        <taxon>Sclerotiniaceae</taxon>
        <taxon>Sclerotinia</taxon>
    </lineage>
</organism>
<gene>
    <name evidence="1" type="ORF">SS1G_05167</name>
</gene>
<reference evidence="2" key="1">
    <citation type="journal article" date="2011" name="PLoS Genet.">
        <title>Genomic analysis of the necrotrophic fungal pathogens Sclerotinia sclerotiorum and Botrytis cinerea.</title>
        <authorList>
            <person name="Amselem J."/>
            <person name="Cuomo C.A."/>
            <person name="van Kan J.A."/>
            <person name="Viaud M."/>
            <person name="Benito E.P."/>
            <person name="Couloux A."/>
            <person name="Coutinho P.M."/>
            <person name="de Vries R.P."/>
            <person name="Dyer P.S."/>
            <person name="Fillinger S."/>
            <person name="Fournier E."/>
            <person name="Gout L."/>
            <person name="Hahn M."/>
            <person name="Kohn L."/>
            <person name="Lapalu N."/>
            <person name="Plummer K.M."/>
            <person name="Pradier J.M."/>
            <person name="Quevillon E."/>
            <person name="Sharon A."/>
            <person name="Simon A."/>
            <person name="ten Have A."/>
            <person name="Tudzynski B."/>
            <person name="Tudzynski P."/>
            <person name="Wincker P."/>
            <person name="Andrew M."/>
            <person name="Anthouard V."/>
            <person name="Beever R.E."/>
            <person name="Beffa R."/>
            <person name="Benoit I."/>
            <person name="Bouzid O."/>
            <person name="Brault B."/>
            <person name="Chen Z."/>
            <person name="Choquer M."/>
            <person name="Collemare J."/>
            <person name="Cotton P."/>
            <person name="Danchin E.G."/>
            <person name="Da Silva C."/>
            <person name="Gautier A."/>
            <person name="Giraud C."/>
            <person name="Giraud T."/>
            <person name="Gonzalez C."/>
            <person name="Grossetete S."/>
            <person name="Guldener U."/>
            <person name="Henrissat B."/>
            <person name="Howlett B.J."/>
            <person name="Kodira C."/>
            <person name="Kretschmer M."/>
            <person name="Lappartient A."/>
            <person name="Leroch M."/>
            <person name="Levis C."/>
            <person name="Mauceli E."/>
            <person name="Neuveglise C."/>
            <person name="Oeser B."/>
            <person name="Pearson M."/>
            <person name="Poulain J."/>
            <person name="Poussereau N."/>
            <person name="Quesneville H."/>
            <person name="Rascle C."/>
            <person name="Schumacher J."/>
            <person name="Segurens B."/>
            <person name="Sexton A."/>
            <person name="Silva E."/>
            <person name="Sirven C."/>
            <person name="Soanes D.M."/>
            <person name="Talbot N.J."/>
            <person name="Templeton M."/>
            <person name="Yandava C."/>
            <person name="Yarden O."/>
            <person name="Zeng Q."/>
            <person name="Rollins J.A."/>
            <person name="Lebrun M.H."/>
            <person name="Dickman M."/>
        </authorList>
    </citation>
    <scope>NUCLEOTIDE SEQUENCE [LARGE SCALE GENOMIC DNA]</scope>
    <source>
        <strain evidence="2">ATCC 18683 / 1980 / Ss-1</strain>
    </source>
</reference>
<dbReference type="InParanoid" id="A7EIM4"/>
<protein>
    <submittedName>
        <fullName evidence="1">Uncharacterized protein</fullName>
    </submittedName>
</protein>
<accession>A7EIM4</accession>
<dbReference type="RefSeq" id="XP_001593739.1">
    <property type="nucleotide sequence ID" value="XM_001593689.1"/>
</dbReference>
<dbReference type="EMBL" id="CH476626">
    <property type="protein sequence ID" value="EDO02690.1"/>
    <property type="molecule type" value="Genomic_DNA"/>
</dbReference>
<proteinExistence type="predicted"/>